<keyword evidence="3" id="KW-0813">Transport</keyword>
<evidence type="ECO:0000256" key="7">
    <source>
        <dbReference type="ARBA" id="ARBA00023136"/>
    </source>
</evidence>
<dbReference type="PANTHER" id="PTHR21716:SF53">
    <property type="entry name" value="PERMEASE PERM-RELATED"/>
    <property type="match status" value="1"/>
</dbReference>
<comment type="subcellular location">
    <subcellularLocation>
        <location evidence="1">Cell membrane</location>
        <topology evidence="1">Multi-pass membrane protein</topology>
    </subcellularLocation>
</comment>
<evidence type="ECO:0000256" key="8">
    <source>
        <dbReference type="SAM" id="Phobius"/>
    </source>
</evidence>
<evidence type="ECO:0000313" key="10">
    <source>
        <dbReference type="Proteomes" id="UP000659630"/>
    </source>
</evidence>
<feature type="transmembrane region" description="Helical" evidence="8">
    <location>
        <begin position="80"/>
        <end position="105"/>
    </location>
</feature>
<organism evidence="9 10">
    <name type="scientific">Anaerofilum hominis</name>
    <dbReference type="NCBI Taxonomy" id="2763016"/>
    <lineage>
        <taxon>Bacteria</taxon>
        <taxon>Bacillati</taxon>
        <taxon>Bacillota</taxon>
        <taxon>Clostridia</taxon>
        <taxon>Eubacteriales</taxon>
        <taxon>Oscillospiraceae</taxon>
        <taxon>Anaerofilum</taxon>
    </lineage>
</organism>
<dbReference type="Pfam" id="PF01594">
    <property type="entry name" value="AI-2E_transport"/>
    <property type="match status" value="1"/>
</dbReference>
<dbReference type="GO" id="GO:0055085">
    <property type="term" value="P:transmembrane transport"/>
    <property type="evidence" value="ECO:0007669"/>
    <property type="project" value="TreeGrafter"/>
</dbReference>
<dbReference type="Proteomes" id="UP000659630">
    <property type="component" value="Unassembled WGS sequence"/>
</dbReference>
<dbReference type="InterPro" id="IPR002549">
    <property type="entry name" value="AI-2E-like"/>
</dbReference>
<feature type="transmembrane region" description="Helical" evidence="8">
    <location>
        <begin position="291"/>
        <end position="312"/>
    </location>
</feature>
<keyword evidence="7 8" id="KW-0472">Membrane</keyword>
<accession>A0A923REG6</accession>
<sequence length="392" mass="43182">MKLDKKTLQRAGLGLAGLILFAWCLNNNKIVFRLLGTLVGMLAPFLIGLVIAFILNVPMRALERGLFRKARARGGRAAGAARMSSFALTLALLLGGAALISFIVIPEMGKTFAMLGKQMPAFLQRVQEQAKLLEAWLPQLQDLVQSLELDWKSIAESAMGFLQSGATSILGSTFSIATSVFNGVFNFFMGFIFAVYILFRKEHLAVQARRMLYAWLPVPRADRVIYVASMTERTFSKFLTGQCLEAMILGLMFFVSMTLLRFPYAMLVAVLVAVTALIPMFGAFIGCFVGAFLILVVSPIQALWFVLLFLVLQQIEGNLIYPRVVGSSIGLPAMWVMVAVTLGGSTMGVLGMLIMVPAASVIYALARENTERRLLRREVPADRYAGEERKEK</sequence>
<evidence type="ECO:0000256" key="1">
    <source>
        <dbReference type="ARBA" id="ARBA00004651"/>
    </source>
</evidence>
<feature type="transmembrane region" description="Helical" evidence="8">
    <location>
        <begin position="348"/>
        <end position="366"/>
    </location>
</feature>
<feature type="transmembrane region" description="Helical" evidence="8">
    <location>
        <begin position="180"/>
        <end position="199"/>
    </location>
</feature>
<dbReference type="RefSeq" id="WP_186888650.1">
    <property type="nucleotide sequence ID" value="NZ_JACONZ010000005.1"/>
</dbReference>
<feature type="transmembrane region" description="Helical" evidence="8">
    <location>
        <begin position="235"/>
        <end position="255"/>
    </location>
</feature>
<keyword evidence="5 8" id="KW-0812">Transmembrane</keyword>
<evidence type="ECO:0000256" key="6">
    <source>
        <dbReference type="ARBA" id="ARBA00022989"/>
    </source>
</evidence>
<feature type="transmembrane region" description="Helical" evidence="8">
    <location>
        <begin position="34"/>
        <end position="59"/>
    </location>
</feature>
<dbReference type="PANTHER" id="PTHR21716">
    <property type="entry name" value="TRANSMEMBRANE PROTEIN"/>
    <property type="match status" value="1"/>
</dbReference>
<evidence type="ECO:0000313" key="9">
    <source>
        <dbReference type="EMBL" id="MBC5582285.1"/>
    </source>
</evidence>
<feature type="transmembrane region" description="Helical" evidence="8">
    <location>
        <begin position="262"/>
        <end position="285"/>
    </location>
</feature>
<evidence type="ECO:0000256" key="4">
    <source>
        <dbReference type="ARBA" id="ARBA00022475"/>
    </source>
</evidence>
<dbReference type="EMBL" id="JACONZ010000005">
    <property type="protein sequence ID" value="MBC5582285.1"/>
    <property type="molecule type" value="Genomic_DNA"/>
</dbReference>
<name>A0A923REG6_9FIRM</name>
<keyword evidence="6 8" id="KW-1133">Transmembrane helix</keyword>
<dbReference type="GO" id="GO:0005886">
    <property type="term" value="C:plasma membrane"/>
    <property type="evidence" value="ECO:0007669"/>
    <property type="project" value="UniProtKB-SubCell"/>
</dbReference>
<evidence type="ECO:0000256" key="2">
    <source>
        <dbReference type="ARBA" id="ARBA00009773"/>
    </source>
</evidence>
<comment type="similarity">
    <text evidence="2">Belongs to the autoinducer-2 exporter (AI-2E) (TC 2.A.86) family.</text>
</comment>
<keyword evidence="10" id="KW-1185">Reference proteome</keyword>
<evidence type="ECO:0000256" key="3">
    <source>
        <dbReference type="ARBA" id="ARBA00022448"/>
    </source>
</evidence>
<dbReference type="AlphaFoldDB" id="A0A923REG6"/>
<keyword evidence="4" id="KW-1003">Cell membrane</keyword>
<evidence type="ECO:0000256" key="5">
    <source>
        <dbReference type="ARBA" id="ARBA00022692"/>
    </source>
</evidence>
<proteinExistence type="inferred from homology"/>
<gene>
    <name evidence="9" type="ORF">H8S23_12280</name>
</gene>
<reference evidence="9" key="1">
    <citation type="submission" date="2020-08" db="EMBL/GenBank/DDBJ databases">
        <title>Genome public.</title>
        <authorList>
            <person name="Liu C."/>
            <person name="Sun Q."/>
        </authorList>
    </citation>
    <scope>NUCLEOTIDE SEQUENCE</scope>
    <source>
        <strain evidence="9">BX8</strain>
    </source>
</reference>
<protein>
    <submittedName>
        <fullName evidence="9">AI-2E family transporter</fullName>
    </submittedName>
</protein>
<comment type="caution">
    <text evidence="9">The sequence shown here is derived from an EMBL/GenBank/DDBJ whole genome shotgun (WGS) entry which is preliminary data.</text>
</comment>